<feature type="region of interest" description="Disordered" evidence="1">
    <location>
        <begin position="74"/>
        <end position="107"/>
    </location>
</feature>
<name>A0A5B7E2D7_PORTR</name>
<evidence type="ECO:0000313" key="2">
    <source>
        <dbReference type="EMBL" id="MPC27306.1"/>
    </source>
</evidence>
<dbReference type="AlphaFoldDB" id="A0A5B7E2D7"/>
<comment type="caution">
    <text evidence="2">The sequence shown here is derived from an EMBL/GenBank/DDBJ whole genome shotgun (WGS) entry which is preliminary data.</text>
</comment>
<organism evidence="2 3">
    <name type="scientific">Portunus trituberculatus</name>
    <name type="common">Swimming crab</name>
    <name type="synonym">Neptunus trituberculatus</name>
    <dbReference type="NCBI Taxonomy" id="210409"/>
    <lineage>
        <taxon>Eukaryota</taxon>
        <taxon>Metazoa</taxon>
        <taxon>Ecdysozoa</taxon>
        <taxon>Arthropoda</taxon>
        <taxon>Crustacea</taxon>
        <taxon>Multicrustacea</taxon>
        <taxon>Malacostraca</taxon>
        <taxon>Eumalacostraca</taxon>
        <taxon>Eucarida</taxon>
        <taxon>Decapoda</taxon>
        <taxon>Pleocyemata</taxon>
        <taxon>Brachyura</taxon>
        <taxon>Eubrachyura</taxon>
        <taxon>Portunoidea</taxon>
        <taxon>Portunidae</taxon>
        <taxon>Portuninae</taxon>
        <taxon>Portunus</taxon>
    </lineage>
</organism>
<accession>A0A5B7E2D7</accession>
<gene>
    <name evidence="2" type="ORF">E2C01_020474</name>
</gene>
<evidence type="ECO:0000313" key="3">
    <source>
        <dbReference type="Proteomes" id="UP000324222"/>
    </source>
</evidence>
<proteinExistence type="predicted"/>
<dbReference type="Proteomes" id="UP000324222">
    <property type="component" value="Unassembled WGS sequence"/>
</dbReference>
<feature type="compositionally biased region" description="Polar residues" evidence="1">
    <location>
        <begin position="1"/>
        <end position="11"/>
    </location>
</feature>
<reference evidence="2 3" key="1">
    <citation type="submission" date="2019-05" db="EMBL/GenBank/DDBJ databases">
        <title>Another draft genome of Portunus trituberculatus and its Hox gene families provides insights of decapod evolution.</title>
        <authorList>
            <person name="Jeong J.-H."/>
            <person name="Song I."/>
            <person name="Kim S."/>
            <person name="Choi T."/>
            <person name="Kim D."/>
            <person name="Ryu S."/>
            <person name="Kim W."/>
        </authorList>
    </citation>
    <scope>NUCLEOTIDE SEQUENCE [LARGE SCALE GENOMIC DNA]</scope>
    <source>
        <tissue evidence="2">Muscle</tissue>
    </source>
</reference>
<feature type="region of interest" description="Disordered" evidence="1">
    <location>
        <begin position="1"/>
        <end position="30"/>
    </location>
</feature>
<protein>
    <submittedName>
        <fullName evidence="2">Uncharacterized protein</fullName>
    </submittedName>
</protein>
<dbReference type="EMBL" id="VSRR010001722">
    <property type="protein sequence ID" value="MPC27306.1"/>
    <property type="molecule type" value="Genomic_DNA"/>
</dbReference>
<keyword evidence="3" id="KW-1185">Reference proteome</keyword>
<sequence length="107" mass="11269">MVYRGSQSVSPGPSLRGVTKHWSPSARGGLSPACLASESCDASLVTNSCGKVSDSMRSRDSPFQMTIITMHDSGHSLPSLVHHSPPPTTAAQAHPDHHAKKSLTPLN</sequence>
<evidence type="ECO:0000256" key="1">
    <source>
        <dbReference type="SAM" id="MobiDB-lite"/>
    </source>
</evidence>